<dbReference type="Gene3D" id="2.130.10.10">
    <property type="entry name" value="YVTN repeat-like/Quinoprotein amine dehydrogenase"/>
    <property type="match status" value="3"/>
</dbReference>
<organism evidence="9 10">
    <name type="scientific">Anopheles atroparvus</name>
    <name type="common">European mosquito</name>
    <dbReference type="NCBI Taxonomy" id="41427"/>
    <lineage>
        <taxon>Eukaryota</taxon>
        <taxon>Metazoa</taxon>
        <taxon>Ecdysozoa</taxon>
        <taxon>Arthropoda</taxon>
        <taxon>Hexapoda</taxon>
        <taxon>Insecta</taxon>
        <taxon>Pterygota</taxon>
        <taxon>Neoptera</taxon>
        <taxon>Endopterygota</taxon>
        <taxon>Diptera</taxon>
        <taxon>Nematocera</taxon>
        <taxon>Culicoidea</taxon>
        <taxon>Culicidae</taxon>
        <taxon>Anophelinae</taxon>
        <taxon>Anopheles</taxon>
    </lineage>
</organism>
<comment type="subcellular location">
    <subcellularLocation>
        <location evidence="1">Cytoplasm</location>
    </subcellularLocation>
</comment>
<evidence type="ECO:0000256" key="7">
    <source>
        <dbReference type="ARBA" id="ARBA00040154"/>
    </source>
</evidence>
<dbReference type="InterPro" id="IPR001680">
    <property type="entry name" value="WD40_rpt"/>
</dbReference>
<evidence type="ECO:0000313" key="9">
    <source>
        <dbReference type="EnsemblMetazoa" id="ENSAATROPP001138"/>
    </source>
</evidence>
<evidence type="ECO:0000256" key="4">
    <source>
        <dbReference type="ARBA" id="ARBA00022694"/>
    </source>
</evidence>
<dbReference type="SUPFAM" id="SSF69322">
    <property type="entry name" value="Tricorn protease domain 2"/>
    <property type="match status" value="1"/>
</dbReference>
<keyword evidence="4" id="KW-0819">tRNA processing</keyword>
<evidence type="ECO:0000256" key="1">
    <source>
        <dbReference type="ARBA" id="ARBA00004496"/>
    </source>
</evidence>
<dbReference type="PANTHER" id="PTHR14344">
    <property type="entry name" value="WD REPEAT PROTEIN"/>
    <property type="match status" value="1"/>
</dbReference>
<protein>
    <recommendedName>
        <fullName evidence="7">tRNA (34-2'-O)-methyltransferase regulator WDR6</fullName>
    </recommendedName>
</protein>
<dbReference type="Proteomes" id="UP000075880">
    <property type="component" value="Unassembled WGS sequence"/>
</dbReference>
<comment type="similarity">
    <text evidence="6">Belongs to the WD repeat WDR6 family.</text>
</comment>
<evidence type="ECO:0000313" key="10">
    <source>
        <dbReference type="Proteomes" id="UP000075880"/>
    </source>
</evidence>
<name>A0AAG5CRD8_ANOAO</name>
<dbReference type="SMART" id="SM00320">
    <property type="entry name" value="WD40"/>
    <property type="match status" value="8"/>
</dbReference>
<proteinExistence type="inferred from homology"/>
<dbReference type="EnsemblMetazoa" id="ENSAATROPT001190">
    <property type="protein sequence ID" value="ENSAATROPP001138"/>
    <property type="gene ID" value="ENSAATROPG000947"/>
</dbReference>
<keyword evidence="3 8" id="KW-0853">WD repeat</keyword>
<accession>A0AAG5CRD8</accession>
<feature type="repeat" description="WD" evidence="8">
    <location>
        <begin position="206"/>
        <end position="247"/>
    </location>
</feature>
<evidence type="ECO:0000256" key="2">
    <source>
        <dbReference type="ARBA" id="ARBA00022490"/>
    </source>
</evidence>
<keyword evidence="10" id="KW-1185">Reference proteome</keyword>
<dbReference type="PANTHER" id="PTHR14344:SF3">
    <property type="entry name" value="WD REPEAT-CONTAINING PROTEIN 6"/>
    <property type="match status" value="1"/>
</dbReference>
<dbReference type="InterPro" id="IPR036322">
    <property type="entry name" value="WD40_repeat_dom_sf"/>
</dbReference>
<dbReference type="GO" id="GO:0005737">
    <property type="term" value="C:cytoplasm"/>
    <property type="evidence" value="ECO:0007669"/>
    <property type="project" value="UniProtKB-SubCell"/>
</dbReference>
<dbReference type="PROSITE" id="PS50082">
    <property type="entry name" value="WD_REPEATS_2"/>
    <property type="match status" value="1"/>
</dbReference>
<evidence type="ECO:0000256" key="8">
    <source>
        <dbReference type="PROSITE-ProRule" id="PRU00221"/>
    </source>
</evidence>
<dbReference type="InterPro" id="IPR015943">
    <property type="entry name" value="WD40/YVTN_repeat-like_dom_sf"/>
</dbReference>
<dbReference type="AlphaFoldDB" id="A0AAG5CRD8"/>
<dbReference type="InterPro" id="IPR051973">
    <property type="entry name" value="tRNA_Anticodon_Mtase-Reg"/>
</dbReference>
<reference evidence="9" key="1">
    <citation type="submission" date="2024-04" db="UniProtKB">
        <authorList>
            <consortium name="EnsemblMetazoa"/>
        </authorList>
    </citation>
    <scope>IDENTIFICATION</scope>
    <source>
        <strain evidence="9">EBRO</strain>
    </source>
</reference>
<keyword evidence="5" id="KW-0677">Repeat</keyword>
<dbReference type="GO" id="GO:0030488">
    <property type="term" value="P:tRNA methylation"/>
    <property type="evidence" value="ECO:0007669"/>
    <property type="project" value="TreeGrafter"/>
</dbReference>
<evidence type="ECO:0000256" key="5">
    <source>
        <dbReference type="ARBA" id="ARBA00022737"/>
    </source>
</evidence>
<evidence type="ECO:0000256" key="3">
    <source>
        <dbReference type="ARBA" id="ARBA00022574"/>
    </source>
</evidence>
<sequence>MRVLVDAVCIRVLCKEKLLVAIGNQLLLVYLTADGNTEQIFAPLPRLRDKIHGIERCSIGDDKYLIVFHAGREAYSLTVNCKTHTFSAECLRIVIPEETSLHPVPYVRRRANDWISSISLLSPLELCIVSSHGVAVRLERSEERGSLVWNLAEKCACEDGSTLYCSSLIGQEWEQVVCFSGTALGLLLVWRVSGSEENRGKVLKSISAHNGVIFSIACDLALGLLTTTSDDRSVKFWKLDLTQSLKNDDTTVTLREERYCFAHTARVFQCRIIKNAYQTLVASIGEDAQLCLWNTDGDLLLKKRLDDGPTLWGMDYDVETSTIFITASNGNLHKYCIQRWMEATSISDALGQSGLQDISPHLPTNEHLAKIRFAPNGSIIAVTNKNHVLMVESNGTLMYTLECFEQFKCSIIEVGGCFLYLAGGRHIYLYEITTRGFTSFSTGKVVSFIDKAFRDDGVENSPEGVIRSLNYCERSKTVAVCDANGHCLVFNDKLTVILSCHRIPSSAERWLTAFLILDETFLLQADRSGHLYLFDRSMVDALYKLSNVHGKLGITSITIAENPEQTTGYRIHTTGHDSRTCEIYLDKAGKKLTILNSSKTVVSWIDRTALLRGGRFYLGFNDTHFLMADERNEVHIQFDCGGGHRCWDYYYDEQSDTFTYVFIQHKKMKKMEYTAQPDVGSALSLPRPNWHARACNALHVARHGDARLVVSGGEDNILRINTIVGGEMLEERRKYIFNHISSIKAIVFEEQTEHDRLIIVSAGGRAQICVTSLHLKSFLVKEECTYMLLATDSERSRWKMNRRSNIDPETKFMCAALVGSGRIVFGCSDGFVRIYSLLCSDGQWSVALVCESFYGRCILKVVGIVMDGKSFFITMATDGTLCFWDPSHIGEPFHRHRLHDSGVNSVDYKHVGSDKLLLATGGDDQSVTVSLFEITMVEDTLQVRLIHSFCEKYLHTAQVTGIKLIDNDMMISVGVDQRIYVTSFSGYSRLETISCTNTCVSDVKGLSFIQEDNQILVYGCGMEILTLEGL</sequence>
<evidence type="ECO:0000256" key="6">
    <source>
        <dbReference type="ARBA" id="ARBA00038255"/>
    </source>
</evidence>
<dbReference type="SUPFAM" id="SSF50978">
    <property type="entry name" value="WD40 repeat-like"/>
    <property type="match status" value="2"/>
</dbReference>
<keyword evidence="2" id="KW-0963">Cytoplasm</keyword>
<dbReference type="Pfam" id="PF00400">
    <property type="entry name" value="WD40"/>
    <property type="match status" value="1"/>
</dbReference>